<evidence type="ECO:0000256" key="1">
    <source>
        <dbReference type="SAM" id="Phobius"/>
    </source>
</evidence>
<feature type="transmembrane region" description="Helical" evidence="1">
    <location>
        <begin position="22"/>
        <end position="44"/>
    </location>
</feature>
<keyword evidence="1" id="KW-0472">Membrane</keyword>
<comment type="caution">
    <text evidence="2">The sequence shown here is derived from an EMBL/GenBank/DDBJ whole genome shotgun (WGS) entry which is preliminary data.</text>
</comment>
<dbReference type="AlphaFoldDB" id="A0AAJ1V2V5"/>
<protein>
    <submittedName>
        <fullName evidence="2">DNA-directed RNA polymerase subunit beta</fullName>
        <ecNumber evidence="2">2.7.7.6</ecNumber>
    </submittedName>
</protein>
<proteinExistence type="predicted"/>
<organism evidence="2 3">
    <name type="scientific">Facklamia hominis</name>
    <dbReference type="NCBI Taxonomy" id="178214"/>
    <lineage>
        <taxon>Bacteria</taxon>
        <taxon>Bacillati</taxon>
        <taxon>Bacillota</taxon>
        <taxon>Bacilli</taxon>
        <taxon>Lactobacillales</taxon>
        <taxon>Aerococcaceae</taxon>
        <taxon>Facklamia</taxon>
    </lineage>
</organism>
<keyword evidence="2" id="KW-0804">Transcription</keyword>
<sequence>MDEQSYLTYPIWKQLAKTVLKFILFLLVLIVVVIIGLVIGYTLIGKGSFWEVFNQETWLHILDFLKA</sequence>
<keyword evidence="2" id="KW-0548">Nucleotidyltransferase</keyword>
<dbReference type="GO" id="GO:0000428">
    <property type="term" value="C:DNA-directed RNA polymerase complex"/>
    <property type="evidence" value="ECO:0007669"/>
    <property type="project" value="UniProtKB-KW"/>
</dbReference>
<reference evidence="2" key="1">
    <citation type="submission" date="2023-05" db="EMBL/GenBank/DDBJ databases">
        <title>Cataloging the Phylogenetic Diversity of Human Bladder Bacteria.</title>
        <authorList>
            <person name="Du J."/>
        </authorList>
    </citation>
    <scope>NUCLEOTIDE SEQUENCE</scope>
    <source>
        <strain evidence="2">UMB1231</strain>
    </source>
</reference>
<name>A0AAJ1V2V5_9LACT</name>
<keyword evidence="1" id="KW-1133">Transmembrane helix</keyword>
<keyword evidence="1" id="KW-0812">Transmembrane</keyword>
<dbReference type="Pfam" id="PF11772">
    <property type="entry name" value="EpuA"/>
    <property type="match status" value="1"/>
</dbReference>
<evidence type="ECO:0000313" key="2">
    <source>
        <dbReference type="EMBL" id="MDK7186771.1"/>
    </source>
</evidence>
<dbReference type="EMBL" id="JASOOE010000003">
    <property type="protein sequence ID" value="MDK7186771.1"/>
    <property type="molecule type" value="Genomic_DNA"/>
</dbReference>
<keyword evidence="2" id="KW-0240">DNA-directed RNA polymerase</keyword>
<gene>
    <name evidence="2" type="ORF">QP433_02130</name>
</gene>
<keyword evidence="2" id="KW-0808">Transferase</keyword>
<dbReference type="EC" id="2.7.7.6" evidence="2"/>
<dbReference type="GO" id="GO:0003899">
    <property type="term" value="F:DNA-directed RNA polymerase activity"/>
    <property type="evidence" value="ECO:0007669"/>
    <property type="project" value="UniProtKB-EC"/>
</dbReference>
<dbReference type="Proteomes" id="UP001229251">
    <property type="component" value="Unassembled WGS sequence"/>
</dbReference>
<accession>A0AAJ1V2V5</accession>
<dbReference type="RefSeq" id="WP_006907367.1">
    <property type="nucleotide sequence ID" value="NZ_CAUPDI010000004.1"/>
</dbReference>
<evidence type="ECO:0000313" key="3">
    <source>
        <dbReference type="Proteomes" id="UP001229251"/>
    </source>
</evidence>
<dbReference type="InterPro" id="IPR024596">
    <property type="entry name" value="RNApol_su_b/EpuA"/>
</dbReference>